<dbReference type="Pfam" id="PF00829">
    <property type="entry name" value="Ribosomal_L21p"/>
    <property type="match status" value="1"/>
</dbReference>
<comment type="similarity">
    <text evidence="1 6 7">Belongs to the bacterial ribosomal protein bL21 family.</text>
</comment>
<dbReference type="AlphaFoldDB" id="A0A1T4VXT5"/>
<evidence type="ECO:0000256" key="6">
    <source>
        <dbReference type="HAMAP-Rule" id="MF_01363"/>
    </source>
</evidence>
<name>A0A1T4VXT5_9GAMM</name>
<keyword evidence="9" id="KW-1185">Reference proteome</keyword>
<evidence type="ECO:0000256" key="2">
    <source>
        <dbReference type="ARBA" id="ARBA00022730"/>
    </source>
</evidence>
<evidence type="ECO:0000313" key="8">
    <source>
        <dbReference type="EMBL" id="SKA69806.1"/>
    </source>
</evidence>
<organism evidence="8 9">
    <name type="scientific">Thiothrix eikelboomii</name>
    <dbReference type="NCBI Taxonomy" id="92487"/>
    <lineage>
        <taxon>Bacteria</taxon>
        <taxon>Pseudomonadati</taxon>
        <taxon>Pseudomonadota</taxon>
        <taxon>Gammaproteobacteria</taxon>
        <taxon>Thiotrichales</taxon>
        <taxon>Thiotrichaceae</taxon>
        <taxon>Thiothrix</taxon>
    </lineage>
</organism>
<evidence type="ECO:0000256" key="5">
    <source>
        <dbReference type="ARBA" id="ARBA00023274"/>
    </source>
</evidence>
<dbReference type="STRING" id="92487.SAMN02745130_00589"/>
<dbReference type="PANTHER" id="PTHR21349:SF0">
    <property type="entry name" value="LARGE RIBOSOMAL SUBUNIT PROTEIN BL21M"/>
    <property type="match status" value="1"/>
</dbReference>
<evidence type="ECO:0000256" key="3">
    <source>
        <dbReference type="ARBA" id="ARBA00022884"/>
    </source>
</evidence>
<dbReference type="GO" id="GO:0003735">
    <property type="term" value="F:structural constituent of ribosome"/>
    <property type="evidence" value="ECO:0007669"/>
    <property type="project" value="InterPro"/>
</dbReference>
<evidence type="ECO:0000256" key="1">
    <source>
        <dbReference type="ARBA" id="ARBA00008563"/>
    </source>
</evidence>
<keyword evidence="4 6" id="KW-0689">Ribosomal protein</keyword>
<keyword evidence="2 6" id="KW-0699">rRNA-binding</keyword>
<evidence type="ECO:0000313" key="9">
    <source>
        <dbReference type="Proteomes" id="UP000190460"/>
    </source>
</evidence>
<reference evidence="8 9" key="1">
    <citation type="submission" date="2017-02" db="EMBL/GenBank/DDBJ databases">
        <authorList>
            <person name="Peterson S.W."/>
        </authorList>
    </citation>
    <scope>NUCLEOTIDE SEQUENCE [LARGE SCALE GENOMIC DNA]</scope>
    <source>
        <strain evidence="8 9">ATCC 49788</strain>
    </source>
</reference>
<keyword evidence="3 6" id="KW-0694">RNA-binding</keyword>
<accession>A0A1T4VXT5</accession>
<keyword evidence="5 6" id="KW-0687">Ribonucleoprotein</keyword>
<comment type="function">
    <text evidence="6 7">This protein binds to 23S rRNA in the presence of protein L20.</text>
</comment>
<dbReference type="InterPro" id="IPR036164">
    <property type="entry name" value="bL21-like_sf"/>
</dbReference>
<dbReference type="InterPro" id="IPR028909">
    <property type="entry name" value="bL21-like"/>
</dbReference>
<dbReference type="Proteomes" id="UP000190460">
    <property type="component" value="Unassembled WGS sequence"/>
</dbReference>
<dbReference type="RefSeq" id="WP_078921074.1">
    <property type="nucleotide sequence ID" value="NZ_FUYB01000002.1"/>
</dbReference>
<dbReference type="PROSITE" id="PS01169">
    <property type="entry name" value="RIBOSOMAL_L21"/>
    <property type="match status" value="1"/>
</dbReference>
<dbReference type="GO" id="GO:0006412">
    <property type="term" value="P:translation"/>
    <property type="evidence" value="ECO:0007669"/>
    <property type="project" value="UniProtKB-UniRule"/>
</dbReference>
<comment type="subunit">
    <text evidence="6">Part of the 50S ribosomal subunit. Contacts protein L20.</text>
</comment>
<sequence length="103" mass="11479">MYAIIVTGGKQYRVAKGDTLLVEKLEVEEGANIDFENVLMVGEGESVQIGTPYLAGSKVTATVKAQTRGEKVRIMKFRRRKHHQKCTGHRQYLTEIEITGISA</sequence>
<dbReference type="GO" id="GO:1990904">
    <property type="term" value="C:ribonucleoprotein complex"/>
    <property type="evidence" value="ECO:0007669"/>
    <property type="project" value="UniProtKB-KW"/>
</dbReference>
<evidence type="ECO:0000256" key="7">
    <source>
        <dbReference type="RuleBase" id="RU000562"/>
    </source>
</evidence>
<dbReference type="OrthoDB" id="9813334at2"/>
<protein>
    <recommendedName>
        <fullName evidence="6">Large ribosomal subunit protein bL21</fullName>
    </recommendedName>
</protein>
<dbReference type="EMBL" id="FUYB01000002">
    <property type="protein sequence ID" value="SKA69806.1"/>
    <property type="molecule type" value="Genomic_DNA"/>
</dbReference>
<gene>
    <name evidence="6" type="primary">rplU</name>
    <name evidence="8" type="ORF">SAMN02745130_00589</name>
</gene>
<dbReference type="GO" id="GO:0019843">
    <property type="term" value="F:rRNA binding"/>
    <property type="evidence" value="ECO:0007669"/>
    <property type="project" value="UniProtKB-UniRule"/>
</dbReference>
<dbReference type="NCBIfam" id="TIGR00061">
    <property type="entry name" value="L21"/>
    <property type="match status" value="1"/>
</dbReference>
<dbReference type="GO" id="GO:0005737">
    <property type="term" value="C:cytoplasm"/>
    <property type="evidence" value="ECO:0007669"/>
    <property type="project" value="UniProtKB-ARBA"/>
</dbReference>
<dbReference type="GO" id="GO:0005840">
    <property type="term" value="C:ribosome"/>
    <property type="evidence" value="ECO:0007669"/>
    <property type="project" value="UniProtKB-KW"/>
</dbReference>
<dbReference type="PANTHER" id="PTHR21349">
    <property type="entry name" value="50S RIBOSOMAL PROTEIN L21"/>
    <property type="match status" value="1"/>
</dbReference>
<dbReference type="InterPro" id="IPR001787">
    <property type="entry name" value="Ribosomal_bL21"/>
</dbReference>
<dbReference type="SUPFAM" id="SSF141091">
    <property type="entry name" value="L21p-like"/>
    <property type="match status" value="1"/>
</dbReference>
<proteinExistence type="inferred from homology"/>
<evidence type="ECO:0000256" key="4">
    <source>
        <dbReference type="ARBA" id="ARBA00022980"/>
    </source>
</evidence>
<dbReference type="HAMAP" id="MF_01363">
    <property type="entry name" value="Ribosomal_bL21"/>
    <property type="match status" value="1"/>
</dbReference>
<dbReference type="InterPro" id="IPR018258">
    <property type="entry name" value="Ribosomal_bL21_CS"/>
</dbReference>